<protein>
    <recommendedName>
        <fullName evidence="6">Peptidase S8/S53 domain-containing protein</fullName>
    </recommendedName>
</protein>
<keyword evidence="4" id="KW-0720">Serine protease</keyword>
<dbReference type="PROSITE" id="PS51892">
    <property type="entry name" value="SUBTILASE"/>
    <property type="match status" value="1"/>
</dbReference>
<evidence type="ECO:0000256" key="4">
    <source>
        <dbReference type="ARBA" id="ARBA00022825"/>
    </source>
</evidence>
<dbReference type="InterPro" id="IPR000209">
    <property type="entry name" value="Peptidase_S8/S53_dom"/>
</dbReference>
<evidence type="ECO:0000256" key="1">
    <source>
        <dbReference type="ARBA" id="ARBA00011073"/>
    </source>
</evidence>
<evidence type="ECO:0000256" key="3">
    <source>
        <dbReference type="ARBA" id="ARBA00022801"/>
    </source>
</evidence>
<dbReference type="InterPro" id="IPR023828">
    <property type="entry name" value="Peptidase_S8_Ser-AS"/>
</dbReference>
<accession>A0A7V1EHQ0</accession>
<gene>
    <name evidence="7" type="ORF">ENP86_04450</name>
</gene>
<name>A0A7V1EHQ0_UNCW3</name>
<evidence type="ECO:0000256" key="5">
    <source>
        <dbReference type="PROSITE-ProRule" id="PRU01240"/>
    </source>
</evidence>
<dbReference type="GO" id="GO:0006508">
    <property type="term" value="P:proteolysis"/>
    <property type="evidence" value="ECO:0007669"/>
    <property type="project" value="UniProtKB-KW"/>
</dbReference>
<evidence type="ECO:0000313" key="7">
    <source>
        <dbReference type="EMBL" id="HDY58786.1"/>
    </source>
</evidence>
<evidence type="ECO:0000259" key="6">
    <source>
        <dbReference type="Pfam" id="PF00082"/>
    </source>
</evidence>
<dbReference type="InterPro" id="IPR050131">
    <property type="entry name" value="Peptidase_S8_subtilisin-like"/>
</dbReference>
<comment type="similarity">
    <text evidence="1 5">Belongs to the peptidase S8 family.</text>
</comment>
<organism evidence="7">
    <name type="scientific">candidate division WOR-3 bacterium</name>
    <dbReference type="NCBI Taxonomy" id="2052148"/>
    <lineage>
        <taxon>Bacteria</taxon>
        <taxon>Bacteria division WOR-3</taxon>
    </lineage>
</organism>
<proteinExistence type="inferred from homology"/>
<dbReference type="PANTHER" id="PTHR43806:SF67">
    <property type="entry name" value="EGF-LIKE DOMAIN-CONTAINING PROTEIN"/>
    <property type="match status" value="1"/>
</dbReference>
<comment type="caution">
    <text evidence="5">Lacks conserved residue(s) required for the propagation of feature annotation.</text>
</comment>
<dbReference type="AlphaFoldDB" id="A0A7V1EHQ0"/>
<keyword evidence="3" id="KW-0378">Hydrolase</keyword>
<evidence type="ECO:0000256" key="2">
    <source>
        <dbReference type="ARBA" id="ARBA00022670"/>
    </source>
</evidence>
<keyword evidence="2" id="KW-0645">Protease</keyword>
<dbReference type="Gene3D" id="3.40.50.200">
    <property type="entry name" value="Peptidase S8/S53 domain"/>
    <property type="match status" value="1"/>
</dbReference>
<feature type="domain" description="Peptidase S8/S53" evidence="6">
    <location>
        <begin position="32"/>
        <end position="291"/>
    </location>
</feature>
<dbReference type="PROSITE" id="PS00138">
    <property type="entry name" value="SUBTILASE_SER"/>
    <property type="match status" value="1"/>
</dbReference>
<dbReference type="Pfam" id="PF00082">
    <property type="entry name" value="Peptidase_S8"/>
    <property type="match status" value="1"/>
</dbReference>
<comment type="caution">
    <text evidence="7">The sequence shown here is derived from an EMBL/GenBank/DDBJ whole genome shotgun (WGS) entry which is preliminary data.</text>
</comment>
<sequence>MREDHESWWQGINDNKWRRIFSYPNYTYAWFDAYGGTQQPYGYDKHDTHVGGIAIGGDGYAGNLRDIGVAPGAKLIACTYGEYQYTERFHECFQWIVDLTNTPYGNLAPDVVNCSWGNPFNMEDLEYWSDVTTLRELDIIPVFCIGNVVLWINWPPGNFSTSIGVGATDVNDDWAIDFSGYGLSPTNPPWNEQKYWSRPDWNFMGVDLVAPGTKYDKTEGIYSADKDDPHGYIHKWGTSQATPHVTGPIALMLEASRDKWHYDLNYYDIYDILLETANRDVSGSPNIYYGWARLDCYAAVNGVLNYHLKSSDPVATGPNNAERIGYGNGLWHMVYESGGPMAKYVRYTVSADNGATWSLEANGAQGERIGKIGEGNSPALSVLPNGDAHVV</sequence>
<dbReference type="SUPFAM" id="SSF52743">
    <property type="entry name" value="Subtilisin-like"/>
    <property type="match status" value="1"/>
</dbReference>
<dbReference type="InterPro" id="IPR036852">
    <property type="entry name" value="Peptidase_S8/S53_dom_sf"/>
</dbReference>
<reference evidence="7" key="1">
    <citation type="journal article" date="2020" name="mSystems">
        <title>Genome- and Community-Level Interaction Insights into Carbon Utilization and Element Cycling Functions of Hydrothermarchaeota in Hydrothermal Sediment.</title>
        <authorList>
            <person name="Zhou Z."/>
            <person name="Liu Y."/>
            <person name="Xu W."/>
            <person name="Pan J."/>
            <person name="Luo Z.H."/>
            <person name="Li M."/>
        </authorList>
    </citation>
    <scope>NUCLEOTIDE SEQUENCE [LARGE SCALE GENOMIC DNA]</scope>
    <source>
        <strain evidence="7">SpSt-258</strain>
    </source>
</reference>
<dbReference type="PANTHER" id="PTHR43806">
    <property type="entry name" value="PEPTIDASE S8"/>
    <property type="match status" value="1"/>
</dbReference>
<dbReference type="GO" id="GO:0004252">
    <property type="term" value="F:serine-type endopeptidase activity"/>
    <property type="evidence" value="ECO:0007669"/>
    <property type="project" value="InterPro"/>
</dbReference>
<dbReference type="EMBL" id="DSKY01000012">
    <property type="protein sequence ID" value="HDY58786.1"/>
    <property type="molecule type" value="Genomic_DNA"/>
</dbReference>